<dbReference type="Proteomes" id="UP000032142">
    <property type="component" value="Unassembled WGS sequence"/>
</dbReference>
<comment type="caution">
    <text evidence="1">The sequence shown here is derived from an EMBL/GenBank/DDBJ whole genome shotgun (WGS) entry which is preliminary data.</text>
</comment>
<reference evidence="2" key="1">
    <citation type="submission" date="2014-09" db="EMBL/GenBank/DDBJ databases">
        <authorList>
            <person name="Mudge J."/>
            <person name="Ramaraj T."/>
            <person name="Lindquist I.E."/>
            <person name="Bharti A.K."/>
            <person name="Sundararajan A."/>
            <person name="Cameron C.T."/>
            <person name="Woodward J.E."/>
            <person name="May G.D."/>
            <person name="Brubaker C."/>
            <person name="Broadhvest J."/>
            <person name="Wilkins T.A."/>
        </authorList>
    </citation>
    <scope>NUCLEOTIDE SEQUENCE</scope>
    <source>
        <strain evidence="2">cv. AKA8401</strain>
    </source>
</reference>
<dbReference type="AlphaFoldDB" id="A0A0B0MLY7"/>
<sequence length="23" mass="2636">MPYPRHGLTLTHLADACPRHVLH</sequence>
<protein>
    <submittedName>
        <fullName evidence="1">Uncharacterized protein</fullName>
    </submittedName>
</protein>
<name>A0A0B0MLY7_GOSAR</name>
<evidence type="ECO:0000313" key="2">
    <source>
        <dbReference type="Proteomes" id="UP000032142"/>
    </source>
</evidence>
<gene>
    <name evidence="1" type="ORF">F383_38675</name>
</gene>
<proteinExistence type="predicted"/>
<keyword evidence="2" id="KW-1185">Reference proteome</keyword>
<evidence type="ECO:0000313" key="1">
    <source>
        <dbReference type="EMBL" id="KHF99945.1"/>
    </source>
</evidence>
<dbReference type="EMBL" id="JRRC01104294">
    <property type="protein sequence ID" value="KHF99945.1"/>
    <property type="molecule type" value="Genomic_DNA"/>
</dbReference>
<accession>A0A0B0MLY7</accession>
<organism evidence="1 2">
    <name type="scientific">Gossypium arboreum</name>
    <name type="common">Tree cotton</name>
    <name type="synonym">Gossypium nanking</name>
    <dbReference type="NCBI Taxonomy" id="29729"/>
    <lineage>
        <taxon>Eukaryota</taxon>
        <taxon>Viridiplantae</taxon>
        <taxon>Streptophyta</taxon>
        <taxon>Embryophyta</taxon>
        <taxon>Tracheophyta</taxon>
        <taxon>Spermatophyta</taxon>
        <taxon>Magnoliopsida</taxon>
        <taxon>eudicotyledons</taxon>
        <taxon>Gunneridae</taxon>
        <taxon>Pentapetalae</taxon>
        <taxon>rosids</taxon>
        <taxon>malvids</taxon>
        <taxon>Malvales</taxon>
        <taxon>Malvaceae</taxon>
        <taxon>Malvoideae</taxon>
        <taxon>Gossypium</taxon>
    </lineage>
</organism>